<dbReference type="EMBL" id="CM035421">
    <property type="protein sequence ID" value="KAH7388536.1"/>
    <property type="molecule type" value="Genomic_DNA"/>
</dbReference>
<feature type="region of interest" description="Disordered" evidence="1">
    <location>
        <begin position="425"/>
        <end position="472"/>
    </location>
</feature>
<dbReference type="PANTHER" id="PTHR14237:SF76">
    <property type="entry name" value="OS03G0765800 PROTEIN"/>
    <property type="match status" value="1"/>
</dbReference>
<feature type="compositionally biased region" description="Basic and acidic residues" evidence="1">
    <location>
        <begin position="428"/>
        <end position="447"/>
    </location>
</feature>
<dbReference type="InterPro" id="IPR015424">
    <property type="entry name" value="PyrdxlP-dep_Trfase"/>
</dbReference>
<evidence type="ECO:0000313" key="2">
    <source>
        <dbReference type="EMBL" id="KAH7388536.1"/>
    </source>
</evidence>
<comment type="caution">
    <text evidence="2">The sequence shown here is derived from an EMBL/GenBank/DDBJ whole genome shotgun (WGS) entry which is preliminary data.</text>
</comment>
<organism evidence="2 3">
    <name type="scientific">Ceratopteris richardii</name>
    <name type="common">Triangle waterfern</name>
    <dbReference type="NCBI Taxonomy" id="49495"/>
    <lineage>
        <taxon>Eukaryota</taxon>
        <taxon>Viridiplantae</taxon>
        <taxon>Streptophyta</taxon>
        <taxon>Embryophyta</taxon>
        <taxon>Tracheophyta</taxon>
        <taxon>Polypodiopsida</taxon>
        <taxon>Polypodiidae</taxon>
        <taxon>Polypodiales</taxon>
        <taxon>Pteridineae</taxon>
        <taxon>Pteridaceae</taxon>
        <taxon>Parkerioideae</taxon>
        <taxon>Ceratopteris</taxon>
    </lineage>
</organism>
<dbReference type="Proteomes" id="UP000825935">
    <property type="component" value="Chromosome 16"/>
</dbReference>
<dbReference type="OMA" id="MDHQEIG"/>
<feature type="compositionally biased region" description="Acidic residues" evidence="1">
    <location>
        <begin position="448"/>
        <end position="458"/>
    </location>
</feature>
<dbReference type="PANTHER" id="PTHR14237">
    <property type="entry name" value="MOLYBDOPTERIN COFACTOR SULFURASE MOSC"/>
    <property type="match status" value="1"/>
</dbReference>
<sequence length="927" mass="103119">MPFLLRQLQDGISPENLGGTSMRMEPKNGKKGAKPPPKRNRKTSSSRSNAREISHREFIAATSKLWGRAYTNYKDLPDLATAFASFKETYPRFSETLAVDSLRAQEYAHLEESGRVCLDYCGFGLFSYLQQFEDWESASFALSSLSVNLWSHAIYGAANEGTVECDIRKRIMGYLNIQESEYNMVFTASRGASFKLLADVYPFSTARRLVTMYDYESESLGMLVQRAKERGAKVSDVSFKWPSLRIVSTKLQKLLIGKRNRRQKGSAAGLFVFPVQSRVSGAKYSYQWMSLAQQNGWNVLLDASALGPKDMDSLGLSMFKPDFIIASFYKVFGADPSGFGCLFIRNTAMQSVQNHSGAPAPGIVRIIPFPIDWSSSESTGEIVEAAETSDIPEDDECSDSDFEFPNGSQLIQGVPSFSGPMLGFGKIHSSDGRADGVDNEKDEKSERDDDSSVCDSIEEVSHSPVFSDEGTGNTFRLELGVSPVGSASRTSVSDDQFSGPFSGPLSGPIHNPVCNGQLNAHVPGRLQNPLYEEDNGYHIELKATENMILGNRKHQTNLNSGSQVSRFAGCVLVPHDGDADPRTGEGSCALFTSNNSAPSIQEQASSDLNNGADYVSVDSSSRILEKLSNGNEIEVMGDLHGRTKIQVSDDEHSWSQNESAIKRETEGDFRLLGRREGNRLTLHYTFSPIQDPEDMGSFNRGQRSCMSGEHTNSICNHEGSSDLEDEFDQSEEDLDEYEDKEPEIICKSLDHADMLGLNKSTFRHRYLINWLVSSLLQLHHSGFEKVVPLVHIYGPQIKYDRGASVAFNLYDCHGNLIHPELVQMLADKNNLSLSIGFLKNLQLSENDPDLQFFEESRQLSSKGLHRTRVSLRMEVVTAALSVLSSFEDVYKVWLFVARFLDADFVKKELSEDLNQREAFISSRQEDQ</sequence>
<dbReference type="InterPro" id="IPR015421">
    <property type="entry name" value="PyrdxlP-dep_Trfase_major"/>
</dbReference>
<proteinExistence type="predicted"/>
<gene>
    <name evidence="2" type="ORF">KP509_16G080600</name>
</gene>
<dbReference type="OrthoDB" id="10264306at2759"/>
<accession>A0A8T2T402</accession>
<dbReference type="Gene3D" id="3.40.640.10">
    <property type="entry name" value="Type I PLP-dependent aspartate aminotransferase-like (Major domain)"/>
    <property type="match status" value="1"/>
</dbReference>
<reference evidence="2" key="1">
    <citation type="submission" date="2021-08" db="EMBL/GenBank/DDBJ databases">
        <title>WGS assembly of Ceratopteris richardii.</title>
        <authorList>
            <person name="Marchant D.B."/>
            <person name="Chen G."/>
            <person name="Jenkins J."/>
            <person name="Shu S."/>
            <person name="Leebens-Mack J."/>
            <person name="Grimwood J."/>
            <person name="Schmutz J."/>
            <person name="Soltis P."/>
            <person name="Soltis D."/>
            <person name="Chen Z.-H."/>
        </authorList>
    </citation>
    <scope>NUCLEOTIDE SEQUENCE</scope>
    <source>
        <strain evidence="2">Whitten #5841</strain>
        <tissue evidence="2">Leaf</tissue>
    </source>
</reference>
<evidence type="ECO:0000313" key="3">
    <source>
        <dbReference type="Proteomes" id="UP000825935"/>
    </source>
</evidence>
<protein>
    <recommendedName>
        <fullName evidence="4">Molybdenum cofactor sulfurase</fullName>
    </recommendedName>
</protein>
<feature type="region of interest" description="Disordered" evidence="1">
    <location>
        <begin position="1"/>
        <end position="52"/>
    </location>
</feature>
<name>A0A8T2T402_CERRI</name>
<dbReference type="SUPFAM" id="SSF53383">
    <property type="entry name" value="PLP-dependent transferases"/>
    <property type="match status" value="1"/>
</dbReference>
<keyword evidence="3" id="KW-1185">Reference proteome</keyword>
<dbReference type="AlphaFoldDB" id="A0A8T2T402"/>
<feature type="compositionally biased region" description="Basic residues" evidence="1">
    <location>
        <begin position="29"/>
        <end position="44"/>
    </location>
</feature>
<evidence type="ECO:0000256" key="1">
    <source>
        <dbReference type="SAM" id="MobiDB-lite"/>
    </source>
</evidence>
<evidence type="ECO:0008006" key="4">
    <source>
        <dbReference type="Google" id="ProtNLM"/>
    </source>
</evidence>